<gene>
    <name evidence="3" type="ORF">A5N15_05075</name>
    <name evidence="2" type="ORF">AN277_0204170</name>
    <name evidence="4" type="ORF">BK826_01835</name>
    <name evidence="5" type="ORF">I6G21_02290</name>
</gene>
<feature type="transmembrane region" description="Helical" evidence="1">
    <location>
        <begin position="54"/>
        <end position="71"/>
    </location>
</feature>
<sequence length="206" mass="21563">MNTTTSTRRRSWRVVDIVIASVIAAACSLIFFVWNNAVYPASSAATAGFPPLGGLIGGAWLIAGPLGGLIIRKPGAALYCELVAAIISALLGSSFGLTVIWSGLYQGVGAELVFLLFAYRRFDLPVALLSGLASGVVMAVMENIIYNPEWTMDYKLVYVLCGAVSGLVLAGLGAWALTRGLVATGVLDSVAAGRDARRAASRRRPA</sequence>
<protein>
    <submittedName>
        <fullName evidence="5">ECF transporter S component</fullName>
    </submittedName>
</protein>
<dbReference type="EMBL" id="LJBJ02000005">
    <property type="protein sequence ID" value="OAX52342.1"/>
    <property type="molecule type" value="Genomic_DNA"/>
</dbReference>
<dbReference type="Proteomes" id="UP000594975">
    <property type="component" value="Chromosome"/>
</dbReference>
<name>A0A147E8A3_9MICC</name>
<dbReference type="InterPro" id="IPR017195">
    <property type="entry name" value="ABC_thiamin-permease_prd"/>
</dbReference>
<feature type="transmembrane region" description="Helical" evidence="1">
    <location>
        <begin position="12"/>
        <end position="34"/>
    </location>
</feature>
<dbReference type="GeneID" id="61262186"/>
<evidence type="ECO:0000313" key="2">
    <source>
        <dbReference type="EMBL" id="OAX52342.1"/>
    </source>
</evidence>
<dbReference type="RefSeq" id="WP_058731216.1">
    <property type="nucleotide sequence ID" value="NZ_CP065738.1"/>
</dbReference>
<reference evidence="3 7" key="1">
    <citation type="submission" date="2016-04" db="EMBL/GenBank/DDBJ databases">
        <title>Identification of putative biosynthetic pathways for the production of bioactive secondary metabolites by the marine actinomycete Kocuria kristinae RUTW2-3.</title>
        <authorList>
            <person name="Waterworth S.C."/>
            <person name="Walmsley T.A."/>
            <person name="Matongo T."/>
            <person name="Davies-Coleman M.T."/>
            <person name="Dorrington R.A."/>
        </authorList>
    </citation>
    <scope>NUCLEOTIDE SEQUENCE [LARGE SCALE GENOMIC DNA]</scope>
    <source>
        <strain evidence="6">RuSp02-3</strain>
        <strain evidence="2">RUTW2-3</strain>
        <strain evidence="3 7">RUTW4-5</strain>
    </source>
</reference>
<accession>A0A147E8A3</accession>
<dbReference type="OrthoDB" id="8017424at2"/>
<evidence type="ECO:0000313" key="4">
    <source>
        <dbReference type="EMBL" id="OIJ36648.1"/>
    </source>
</evidence>
<keyword evidence="1" id="KW-0472">Membrane</keyword>
<dbReference type="PATRIC" id="fig|37923.11.peg.1039"/>
<dbReference type="KEGG" id="rkr:I6G21_02290"/>
<dbReference type="Proteomes" id="UP000053171">
    <property type="component" value="Unassembled WGS sequence"/>
</dbReference>
<evidence type="ECO:0000313" key="3">
    <source>
        <dbReference type="EMBL" id="OAX61676.1"/>
    </source>
</evidence>
<evidence type="ECO:0000313" key="8">
    <source>
        <dbReference type="Proteomes" id="UP000179540"/>
    </source>
</evidence>
<keyword evidence="1" id="KW-0812">Transmembrane</keyword>
<evidence type="ECO:0000313" key="6">
    <source>
        <dbReference type="Proteomes" id="UP000053171"/>
    </source>
</evidence>
<evidence type="ECO:0000313" key="7">
    <source>
        <dbReference type="Proteomes" id="UP000092021"/>
    </source>
</evidence>
<dbReference type="PIRSF" id="PIRSF037394">
    <property type="entry name" value="ABC_thiamine-permease_YkoE_prd"/>
    <property type="match status" value="1"/>
</dbReference>
<dbReference type="STRING" id="37923.BK826_01835"/>
<feature type="transmembrane region" description="Helical" evidence="1">
    <location>
        <begin position="78"/>
        <end position="104"/>
    </location>
</feature>
<dbReference type="EMBL" id="MODZ01000002">
    <property type="protein sequence ID" value="OIJ36648.1"/>
    <property type="molecule type" value="Genomic_DNA"/>
</dbReference>
<dbReference type="EMBL" id="CP065738">
    <property type="protein sequence ID" value="QPT54056.1"/>
    <property type="molecule type" value="Genomic_DNA"/>
</dbReference>
<keyword evidence="1" id="KW-1133">Transmembrane helix</keyword>
<organism evidence="4 8">
    <name type="scientific">Rothia kristinae</name>
    <dbReference type="NCBI Taxonomy" id="37923"/>
    <lineage>
        <taxon>Bacteria</taxon>
        <taxon>Bacillati</taxon>
        <taxon>Actinomycetota</taxon>
        <taxon>Actinomycetes</taxon>
        <taxon>Micrococcales</taxon>
        <taxon>Micrococcaceae</taxon>
        <taxon>Rothia</taxon>
    </lineage>
</organism>
<keyword evidence="6" id="KW-1185">Reference proteome</keyword>
<feature type="transmembrane region" description="Helical" evidence="1">
    <location>
        <begin position="156"/>
        <end position="177"/>
    </location>
</feature>
<reference evidence="5 9" key="5">
    <citation type="submission" date="2020-12" db="EMBL/GenBank/DDBJ databases">
        <title>FDA dAtabase for Regulatory Grade micrObial Sequences (FDA-ARGOS): Supporting development and validation of Infectious Disease Dx tests.</title>
        <authorList>
            <person name="Sproer C."/>
            <person name="Gronow S."/>
            <person name="Severitt S."/>
            <person name="Schroder I."/>
            <person name="Tallon L."/>
            <person name="Sadzewicz L."/>
            <person name="Zhao X."/>
            <person name="Boylan J."/>
            <person name="Ott S."/>
            <person name="Bowen H."/>
            <person name="Vavikolanu K."/>
            <person name="Mehta A."/>
            <person name="Aluvathingal J."/>
            <person name="Nadendla S."/>
            <person name="Lowell S."/>
            <person name="Myers T."/>
            <person name="Yan Y."/>
            <person name="Sichtig H."/>
        </authorList>
    </citation>
    <scope>NUCLEOTIDE SEQUENCE [LARGE SCALE GENOMIC DNA]</scope>
    <source>
        <strain evidence="5 9">FDAARGOS_864</strain>
    </source>
</reference>
<proteinExistence type="predicted"/>
<feature type="transmembrane region" description="Helical" evidence="1">
    <location>
        <begin position="124"/>
        <end position="144"/>
    </location>
</feature>
<reference evidence="4 8" key="4">
    <citation type="submission" date="2016-10" db="EMBL/GenBank/DDBJ databases">
        <title>Draft genome sequence of strain LCT isolated from the Shenzhou X spacecraft of China.</title>
        <authorList>
            <person name="Huang B."/>
        </authorList>
    </citation>
    <scope>NUCLEOTIDE SEQUENCE [LARGE SCALE GENOMIC DNA]</scope>
    <source>
        <strain evidence="4 8">LCT-H5</strain>
    </source>
</reference>
<dbReference type="Proteomes" id="UP000179540">
    <property type="component" value="Unassembled WGS sequence"/>
</dbReference>
<dbReference type="Proteomes" id="UP000092021">
    <property type="component" value="Unassembled WGS sequence"/>
</dbReference>
<dbReference type="AlphaFoldDB" id="A0A147E8A3"/>
<dbReference type="EMBL" id="LWGZ01000436">
    <property type="protein sequence ID" value="OAX61676.1"/>
    <property type="molecule type" value="Genomic_DNA"/>
</dbReference>
<evidence type="ECO:0000313" key="5">
    <source>
        <dbReference type="EMBL" id="QPT54056.1"/>
    </source>
</evidence>
<dbReference type="Pfam" id="PF09819">
    <property type="entry name" value="ABC_cobalt"/>
    <property type="match status" value="1"/>
</dbReference>
<evidence type="ECO:0000313" key="9">
    <source>
        <dbReference type="Proteomes" id="UP000594975"/>
    </source>
</evidence>
<evidence type="ECO:0000256" key="1">
    <source>
        <dbReference type="SAM" id="Phobius"/>
    </source>
</evidence>
<reference evidence="2" key="2">
    <citation type="submission" date="2016-04" db="EMBL/GenBank/DDBJ databases">
        <authorList>
            <person name="Evans L.H."/>
            <person name="Alamgir A."/>
            <person name="Owens N."/>
            <person name="Weber N.D."/>
            <person name="Virtaneva K."/>
            <person name="Barbian K."/>
            <person name="Babar A."/>
            <person name="Rosenke K."/>
        </authorList>
    </citation>
    <scope>NUCLEOTIDE SEQUENCE [LARGE SCALE GENOMIC DNA]</scope>
    <source>
        <strain evidence="2">RUTW2-3</strain>
    </source>
</reference>
<reference evidence="6" key="3">
    <citation type="submission" date="2016-04" db="EMBL/GenBank/DDBJ databases">
        <authorList>
            <person name="Waterworth S."/>
            <person name="Matcher G."/>
        </authorList>
    </citation>
    <scope>NUCLEOTIDE SEQUENCE [LARGE SCALE GENOMIC DNA]</scope>
    <source>
        <strain evidence="6">RuSp02-3</strain>
    </source>
</reference>